<evidence type="ECO:0000313" key="2">
    <source>
        <dbReference type="Proteomes" id="UP001140066"/>
    </source>
</evidence>
<dbReference type="Proteomes" id="UP001140066">
    <property type="component" value="Unassembled WGS sequence"/>
</dbReference>
<dbReference type="EMBL" id="JANBUK010001657">
    <property type="protein sequence ID" value="KAJ2778711.1"/>
    <property type="molecule type" value="Genomic_DNA"/>
</dbReference>
<name>A0ACC1KA44_9FUNG</name>
<accession>A0ACC1KA44</accession>
<keyword evidence="2" id="KW-1185">Reference proteome</keyword>
<sequence length="113" mass="11845">MVPILLNLKSNIELNMSTRLSTQANLGTFDHKKEKVAVMRSNMELLLLQSTIIGASVGLLSSVLSLIPSSGPTLGVWRFAEQSVLLLAAGLGCTLLGSAIIGVLICGTVSISH</sequence>
<evidence type="ECO:0000313" key="1">
    <source>
        <dbReference type="EMBL" id="KAJ2778711.1"/>
    </source>
</evidence>
<organism evidence="1 2">
    <name type="scientific">Coemansia linderi</name>
    <dbReference type="NCBI Taxonomy" id="2663919"/>
    <lineage>
        <taxon>Eukaryota</taxon>
        <taxon>Fungi</taxon>
        <taxon>Fungi incertae sedis</taxon>
        <taxon>Zoopagomycota</taxon>
        <taxon>Kickxellomycotina</taxon>
        <taxon>Kickxellomycetes</taxon>
        <taxon>Kickxellales</taxon>
        <taxon>Kickxellaceae</taxon>
        <taxon>Coemansia</taxon>
    </lineage>
</organism>
<reference evidence="1" key="1">
    <citation type="submission" date="2022-07" db="EMBL/GenBank/DDBJ databases">
        <title>Phylogenomic reconstructions and comparative analyses of Kickxellomycotina fungi.</title>
        <authorList>
            <person name="Reynolds N.K."/>
            <person name="Stajich J.E."/>
            <person name="Barry K."/>
            <person name="Grigoriev I.V."/>
            <person name="Crous P."/>
            <person name="Smith M.E."/>
        </authorList>
    </citation>
    <scope>NUCLEOTIDE SEQUENCE</scope>
    <source>
        <strain evidence="1">BCRC 34191</strain>
    </source>
</reference>
<comment type="caution">
    <text evidence="1">The sequence shown here is derived from an EMBL/GenBank/DDBJ whole genome shotgun (WGS) entry which is preliminary data.</text>
</comment>
<feature type="non-terminal residue" evidence="1">
    <location>
        <position position="113"/>
    </location>
</feature>
<proteinExistence type="predicted"/>
<gene>
    <name evidence="1" type="ORF">GGI18_004026</name>
</gene>
<protein>
    <submittedName>
        <fullName evidence="1">Uncharacterized protein</fullName>
    </submittedName>
</protein>